<name>A0A377GCA1_9GAMM</name>
<sequence length="314" mass="35945">MKGQKELFEFLCKLVDIQIKKYVSLAQFGVGPDARLNAKLVFDEVNELLGFAEQLLSDLEKQSKNKSITSDTQCFAPLFNQIKFYIEQEHVRAYAGWLLSENNIHTEVKERVEEQLTELKRIGQLAGIDCSTLSEPKTEIQKQCEYDSIAIAFYILDIAKKIKENPGMELPGNIPQHARIILRHNAETRYCSEEIASALQSLHKKYSDFLRQSELQKSSNVLSKEDAEFHQKNHRAKWLDMFQRYAIIAPSSPLLSSEHEWYKVALLTKKKPESNSSCKLFGGIIATSALAIYMLMSYFSQLDNEHVLSPVSKF</sequence>
<keyword evidence="1" id="KW-0812">Transmembrane</keyword>
<feature type="transmembrane region" description="Helical" evidence="1">
    <location>
        <begin position="280"/>
        <end position="299"/>
    </location>
</feature>
<proteinExistence type="predicted"/>
<keyword evidence="1" id="KW-0472">Membrane</keyword>
<gene>
    <name evidence="2" type="ORF">NCTC11370_02519</name>
</gene>
<evidence type="ECO:0000313" key="2">
    <source>
        <dbReference type="EMBL" id="STO22432.1"/>
    </source>
</evidence>
<keyword evidence="3" id="KW-1185">Reference proteome</keyword>
<evidence type="ECO:0000313" key="3">
    <source>
        <dbReference type="Proteomes" id="UP000254554"/>
    </source>
</evidence>
<protein>
    <submittedName>
        <fullName evidence="2">Uncharacterized protein</fullName>
    </submittedName>
</protein>
<dbReference type="OrthoDB" id="5637237at2"/>
<organism evidence="2 3">
    <name type="scientific">Fluoribacter dumoffii</name>
    <dbReference type="NCBI Taxonomy" id="463"/>
    <lineage>
        <taxon>Bacteria</taxon>
        <taxon>Pseudomonadati</taxon>
        <taxon>Pseudomonadota</taxon>
        <taxon>Gammaproteobacteria</taxon>
        <taxon>Legionellales</taxon>
        <taxon>Legionellaceae</taxon>
        <taxon>Fluoribacter</taxon>
    </lineage>
</organism>
<dbReference type="EMBL" id="UGGT01000001">
    <property type="protein sequence ID" value="STO22432.1"/>
    <property type="molecule type" value="Genomic_DNA"/>
</dbReference>
<dbReference type="AlphaFoldDB" id="A0A377GCA1"/>
<dbReference type="Proteomes" id="UP000254554">
    <property type="component" value="Unassembled WGS sequence"/>
</dbReference>
<dbReference type="GeneID" id="93293281"/>
<accession>A0A377GCA1</accession>
<reference evidence="2 3" key="1">
    <citation type="submission" date="2018-06" db="EMBL/GenBank/DDBJ databases">
        <authorList>
            <consortium name="Pathogen Informatics"/>
            <person name="Doyle S."/>
        </authorList>
    </citation>
    <scope>NUCLEOTIDE SEQUENCE [LARGE SCALE GENOMIC DNA]</scope>
    <source>
        <strain evidence="2 3">NCTC11370</strain>
    </source>
</reference>
<dbReference type="RefSeq" id="WP_010654539.1">
    <property type="nucleotide sequence ID" value="NZ_JAPHOS010000001.1"/>
</dbReference>
<evidence type="ECO:0000256" key="1">
    <source>
        <dbReference type="SAM" id="Phobius"/>
    </source>
</evidence>
<keyword evidence="1" id="KW-1133">Transmembrane helix</keyword>